<evidence type="ECO:0000313" key="8">
    <source>
        <dbReference type="Proteomes" id="UP000769157"/>
    </source>
</evidence>
<protein>
    <recommendedName>
        <fullName evidence="9">Uracil permease</fullName>
    </recommendedName>
</protein>
<feature type="transmembrane region" description="Helical" evidence="6">
    <location>
        <begin position="306"/>
        <end position="334"/>
    </location>
</feature>
<dbReference type="GO" id="GO:0005886">
    <property type="term" value="C:plasma membrane"/>
    <property type="evidence" value="ECO:0007669"/>
    <property type="project" value="TreeGrafter"/>
</dbReference>
<dbReference type="Proteomes" id="UP000769157">
    <property type="component" value="Unassembled WGS sequence"/>
</dbReference>
<feature type="transmembrane region" description="Helical" evidence="6">
    <location>
        <begin position="266"/>
        <end position="285"/>
    </location>
</feature>
<evidence type="ECO:0000256" key="2">
    <source>
        <dbReference type="ARBA" id="ARBA00008974"/>
    </source>
</evidence>
<feature type="transmembrane region" description="Helical" evidence="6">
    <location>
        <begin position="354"/>
        <end position="377"/>
    </location>
</feature>
<feature type="transmembrane region" description="Helical" evidence="6">
    <location>
        <begin position="201"/>
        <end position="218"/>
    </location>
</feature>
<keyword evidence="5 6" id="KW-0472">Membrane</keyword>
<comment type="similarity">
    <text evidence="2">Belongs to the purine-cytosine permease (2.A.39) family.</text>
</comment>
<evidence type="ECO:0000313" key="7">
    <source>
        <dbReference type="EMBL" id="KAH3662172.1"/>
    </source>
</evidence>
<feature type="transmembrane region" description="Helical" evidence="6">
    <location>
        <begin position="129"/>
        <end position="150"/>
    </location>
</feature>
<dbReference type="AlphaFoldDB" id="A0A9P8NZP2"/>
<evidence type="ECO:0000256" key="4">
    <source>
        <dbReference type="ARBA" id="ARBA00022989"/>
    </source>
</evidence>
<dbReference type="PANTHER" id="PTHR30618:SF15">
    <property type="entry name" value="NICOTINAMIDE RIBOSIDE TRANSPORTER 1-RELATED"/>
    <property type="match status" value="1"/>
</dbReference>
<dbReference type="GeneID" id="70237384"/>
<feature type="transmembrane region" description="Helical" evidence="6">
    <location>
        <begin position="510"/>
        <end position="528"/>
    </location>
</feature>
<dbReference type="InterPro" id="IPR045225">
    <property type="entry name" value="Uracil/uridine/allantoin_perm"/>
</dbReference>
<feature type="transmembrane region" description="Helical" evidence="6">
    <location>
        <begin position="73"/>
        <end position="95"/>
    </location>
</feature>
<feature type="transmembrane region" description="Helical" evidence="6">
    <location>
        <begin position="225"/>
        <end position="246"/>
    </location>
</feature>
<keyword evidence="4 6" id="KW-1133">Transmembrane helix</keyword>
<dbReference type="Pfam" id="PF02133">
    <property type="entry name" value="Transp_cyt_pur"/>
    <property type="match status" value="1"/>
</dbReference>
<name>A0A9P8NZP2_9ASCO</name>
<proteinExistence type="inferred from homology"/>
<dbReference type="OrthoDB" id="2018619at2759"/>
<feature type="transmembrane region" description="Helical" evidence="6">
    <location>
        <begin position="421"/>
        <end position="446"/>
    </location>
</feature>
<dbReference type="Gene3D" id="1.10.4160.10">
    <property type="entry name" value="Hydantoin permease"/>
    <property type="match status" value="1"/>
</dbReference>
<dbReference type="PANTHER" id="PTHR30618">
    <property type="entry name" value="NCS1 FAMILY PURINE/PYRIMIDINE TRANSPORTER"/>
    <property type="match status" value="1"/>
</dbReference>
<evidence type="ECO:0000256" key="3">
    <source>
        <dbReference type="ARBA" id="ARBA00022692"/>
    </source>
</evidence>
<evidence type="ECO:0008006" key="9">
    <source>
        <dbReference type="Google" id="ProtNLM"/>
    </source>
</evidence>
<evidence type="ECO:0000256" key="6">
    <source>
        <dbReference type="SAM" id="Phobius"/>
    </source>
</evidence>
<dbReference type="RefSeq" id="XP_046059261.1">
    <property type="nucleotide sequence ID" value="XM_046206603.1"/>
</dbReference>
<comment type="caution">
    <text evidence="7">The sequence shown here is derived from an EMBL/GenBank/DDBJ whole genome shotgun (WGS) entry which is preliminary data.</text>
</comment>
<reference evidence="7" key="1">
    <citation type="journal article" date="2021" name="Open Biol.">
        <title>Shared evolutionary footprints suggest mitochondrial oxidative damage underlies multiple complex I losses in fungi.</title>
        <authorList>
            <person name="Schikora-Tamarit M.A."/>
            <person name="Marcet-Houben M."/>
            <person name="Nosek J."/>
            <person name="Gabaldon T."/>
        </authorList>
    </citation>
    <scope>NUCLEOTIDE SEQUENCE</scope>
    <source>
        <strain evidence="7">CBS6075</strain>
    </source>
</reference>
<comment type="subcellular location">
    <subcellularLocation>
        <location evidence="1">Membrane</location>
        <topology evidence="1">Multi-pass membrane protein</topology>
    </subcellularLocation>
</comment>
<feature type="transmembrane region" description="Helical" evidence="6">
    <location>
        <begin position="475"/>
        <end position="498"/>
    </location>
</feature>
<dbReference type="EMBL" id="JAEUBE010000378">
    <property type="protein sequence ID" value="KAH3662172.1"/>
    <property type="molecule type" value="Genomic_DNA"/>
</dbReference>
<accession>A0A9P8NZP2</accession>
<dbReference type="InterPro" id="IPR001248">
    <property type="entry name" value="Pur-cyt_permease"/>
</dbReference>
<dbReference type="GO" id="GO:0015205">
    <property type="term" value="F:nucleobase transmembrane transporter activity"/>
    <property type="evidence" value="ECO:0007669"/>
    <property type="project" value="TreeGrafter"/>
</dbReference>
<reference evidence="7" key="2">
    <citation type="submission" date="2021-01" db="EMBL/GenBank/DDBJ databases">
        <authorList>
            <person name="Schikora-Tamarit M.A."/>
        </authorList>
    </citation>
    <scope>NUCLEOTIDE SEQUENCE</scope>
    <source>
        <strain evidence="7">CBS6075</strain>
    </source>
</reference>
<keyword evidence="3 6" id="KW-0812">Transmembrane</keyword>
<keyword evidence="8" id="KW-1185">Reference proteome</keyword>
<evidence type="ECO:0000256" key="1">
    <source>
        <dbReference type="ARBA" id="ARBA00004141"/>
    </source>
</evidence>
<evidence type="ECO:0000256" key="5">
    <source>
        <dbReference type="ARBA" id="ARBA00023136"/>
    </source>
</evidence>
<feature type="transmembrane region" description="Helical" evidence="6">
    <location>
        <begin position="102"/>
        <end position="123"/>
    </location>
</feature>
<organism evidence="7 8">
    <name type="scientific">Ogataea philodendri</name>
    <dbReference type="NCBI Taxonomy" id="1378263"/>
    <lineage>
        <taxon>Eukaryota</taxon>
        <taxon>Fungi</taxon>
        <taxon>Dikarya</taxon>
        <taxon>Ascomycota</taxon>
        <taxon>Saccharomycotina</taxon>
        <taxon>Pichiomycetes</taxon>
        <taxon>Pichiales</taxon>
        <taxon>Pichiaceae</taxon>
        <taxon>Ogataea</taxon>
    </lineage>
</organism>
<sequence>MSQDWKLHDLGIPNPFNDPWIVRVIRNPEHLPMSELLAVPKDEDSEYENDRWTNRDLIPIPKDRQTWTSLSYFGYWAVAGMGIPGWSMGASALAYGLNCKQALGAIAGGSMIVGLIAVLIGVIGQRCRIGYTVSSRAIFGFYGCFLPIAIKSFIACIWQGLHFYYMGQGFVGTLGALSPVFITGSMGEPFSSWSPLTKNELVGVFLAIILFSVTMLIPPEKMQPMVHISFVLQTGSFFGMMGWAIHANHGKLGPLWSESGSQDVNPTWAAFYMISNMCGSSSGVLGQSDWTRYAKTKFAPNFSQIITAPVTMFLTAAMGIFASAAMEPVLGAIYWNPLTLLPKLLTFYDFSPAVRAGVFFASFGIVSGQLWQAVLLTACSTGMDISGFAPRYINIRRGSYVMTVIGLCCQPWKLLATSNTFLTVLSGFAVFVGPLVGGALADFFVVRRMKYKLCDLYRTEPSIYWTKWGLNWRGLLSFTLGFAPTIAGLACTAGNYYMSPGYERFYNLNYLVGLFISFFAHSLICYVFPPPGLGLEAPFAEIDDQTEVYVSEKSGFITEVTEKDGSSSV</sequence>
<gene>
    <name evidence="7" type="ORF">OGAPHI_005420</name>
</gene>